<evidence type="ECO:0000313" key="3">
    <source>
        <dbReference type="EMBL" id="AKF43297.1"/>
    </source>
</evidence>
<dbReference type="InterPro" id="IPR002885">
    <property type="entry name" value="PPR_rpt"/>
</dbReference>
<evidence type="ECO:0000256" key="2">
    <source>
        <dbReference type="PROSITE-ProRule" id="PRU00708"/>
    </source>
</evidence>
<dbReference type="InterPro" id="IPR011990">
    <property type="entry name" value="TPR-like_helical_dom_sf"/>
</dbReference>
<dbReference type="AlphaFoldDB" id="A0A0G2T440"/>
<dbReference type="NCBIfam" id="TIGR00756">
    <property type="entry name" value="PPR"/>
    <property type="match status" value="1"/>
</dbReference>
<proteinExistence type="evidence at transcript level"/>
<dbReference type="Pfam" id="PF13041">
    <property type="entry name" value="PPR_2"/>
    <property type="match status" value="1"/>
</dbReference>
<sequence>MKLLRSIFTGRPLIRALGRRYFAANPEEYARRNYADNISEYNTVIGSITGQRRNFLLRDVYDDMMLDGVQPSRDAFHSLILGSMKGTSLQDVLFFRDEMKSMGLVPDVALYNFIISSCGKSKNSDMAIQILEEMKHYEVKPNGQTYMCLLNACAASGRLDRVYAIVRDMTAAGLGLNKFCYAGLITAHLNKQPVTEDTTTKILEYVERSKEWSSVEASSGTAETVMMGVTEEELYNIVTAEYSHRRGGFMNRQLTVYHVAFHASAELKNVEMMETLLDMLMKDGLSLDIFIMVQVIRCCLQSGDIDRGVQAFQGFTQTLRHPAPVDLYLALVEGAMIGHTPKGMKVAEETLLEMNSNGYFLNGKVGSDFLIAAAGDKTGDYIVANLIWDMMKAQNLTPTFTAMTAYLKGLQGRDIPKDDPRLMLVSETHKNHPNGPKGSNPRRW</sequence>
<organism evidence="3">
    <name type="scientific">Erodium chrysanthum</name>
    <dbReference type="NCBI Taxonomy" id="337364"/>
    <lineage>
        <taxon>Eukaryota</taxon>
        <taxon>Viridiplantae</taxon>
        <taxon>Streptophyta</taxon>
        <taxon>Embryophyta</taxon>
        <taxon>Tracheophyta</taxon>
        <taxon>Spermatophyta</taxon>
        <taxon>Magnoliopsida</taxon>
        <taxon>eudicotyledons</taxon>
        <taxon>Gunneridae</taxon>
        <taxon>Pentapetalae</taxon>
        <taxon>rosids</taxon>
        <taxon>malvids</taxon>
        <taxon>Geraniales</taxon>
        <taxon>Geraniaceae</taxon>
        <taxon>Erodium</taxon>
    </lineage>
</organism>
<dbReference type="PANTHER" id="PTHR47801:SF1">
    <property type="entry name" value="OS05G0145600 PROTEIN"/>
    <property type="match status" value="1"/>
</dbReference>
<gene>
    <name evidence="3" type="primary">ppr</name>
</gene>
<dbReference type="PANTHER" id="PTHR47801">
    <property type="entry name" value="OS05G0145600 PROTEIN"/>
    <property type="match status" value="1"/>
</dbReference>
<dbReference type="EMBL" id="KJ916773">
    <property type="protein sequence ID" value="AKF43297.1"/>
    <property type="molecule type" value="mRNA"/>
</dbReference>
<keyword evidence="1" id="KW-0677">Repeat</keyword>
<reference evidence="3" key="1">
    <citation type="submission" date="2014-05" db="EMBL/GenBank/DDBJ databases">
        <title>Coevolution between plastid and nuclear genomes in Geraniaceae.</title>
        <authorList>
            <person name="Zhang J."/>
            <person name="Ruhlman T.A."/>
            <person name="Sabir J."/>
            <person name="Blazier J.C."/>
            <person name="Jansen R.K."/>
        </authorList>
    </citation>
    <scope>NUCLEOTIDE SEQUENCE</scope>
</reference>
<accession>A0A0G2T440</accession>
<evidence type="ECO:0000256" key="1">
    <source>
        <dbReference type="ARBA" id="ARBA00022737"/>
    </source>
</evidence>
<name>A0A0G2T440_9ROSI</name>
<dbReference type="Gene3D" id="1.25.40.10">
    <property type="entry name" value="Tetratricopeptide repeat domain"/>
    <property type="match status" value="1"/>
</dbReference>
<protein>
    <submittedName>
        <fullName evidence="3">Pentatricopeptide repeat superfamily protein</fullName>
    </submittedName>
</protein>
<dbReference type="PROSITE" id="PS51375">
    <property type="entry name" value="PPR"/>
    <property type="match status" value="2"/>
</dbReference>
<dbReference type="GO" id="GO:0005739">
    <property type="term" value="C:mitochondrion"/>
    <property type="evidence" value="ECO:0007669"/>
    <property type="project" value="TreeGrafter"/>
</dbReference>
<feature type="repeat" description="PPR" evidence="2">
    <location>
        <begin position="107"/>
        <end position="141"/>
    </location>
</feature>
<dbReference type="FunFam" id="1.25.40.10:FF:000388">
    <property type="entry name" value="Pentatricopeptide repeat-containing protein, mitochondrial"/>
    <property type="match status" value="1"/>
</dbReference>
<feature type="repeat" description="PPR" evidence="2">
    <location>
        <begin position="142"/>
        <end position="176"/>
    </location>
</feature>